<dbReference type="SMART" id="SM00448">
    <property type="entry name" value="REC"/>
    <property type="match status" value="1"/>
</dbReference>
<organism evidence="6 7">
    <name type="scientific">Arcicella rigui</name>
    <dbReference type="NCBI Taxonomy" id="797020"/>
    <lineage>
        <taxon>Bacteria</taxon>
        <taxon>Pseudomonadati</taxon>
        <taxon>Bacteroidota</taxon>
        <taxon>Cytophagia</taxon>
        <taxon>Cytophagales</taxon>
        <taxon>Flectobacillaceae</taxon>
        <taxon>Arcicella</taxon>
    </lineage>
</organism>
<dbReference type="PANTHER" id="PTHR43214">
    <property type="entry name" value="TWO-COMPONENT RESPONSE REGULATOR"/>
    <property type="match status" value="1"/>
</dbReference>
<accession>A0ABU5QG95</accession>
<dbReference type="PROSITE" id="PS50110">
    <property type="entry name" value="RESPONSE_REGULATORY"/>
    <property type="match status" value="1"/>
</dbReference>
<evidence type="ECO:0000313" key="6">
    <source>
        <dbReference type="EMBL" id="MEA5141309.1"/>
    </source>
</evidence>
<dbReference type="InterPro" id="IPR058245">
    <property type="entry name" value="NreC/VraR/RcsB-like_REC"/>
</dbReference>
<dbReference type="PROSITE" id="PS50043">
    <property type="entry name" value="HTH_LUXR_2"/>
    <property type="match status" value="1"/>
</dbReference>
<dbReference type="CDD" id="cd06170">
    <property type="entry name" value="LuxR_C_like"/>
    <property type="match status" value="1"/>
</dbReference>
<evidence type="ECO:0000259" key="5">
    <source>
        <dbReference type="PROSITE" id="PS50110"/>
    </source>
</evidence>
<dbReference type="SMART" id="SM00421">
    <property type="entry name" value="HTH_LUXR"/>
    <property type="match status" value="1"/>
</dbReference>
<evidence type="ECO:0000256" key="3">
    <source>
        <dbReference type="PROSITE-ProRule" id="PRU00169"/>
    </source>
</evidence>
<dbReference type="Pfam" id="PF00072">
    <property type="entry name" value="Response_reg"/>
    <property type="match status" value="1"/>
</dbReference>
<keyword evidence="2" id="KW-0238">DNA-binding</keyword>
<gene>
    <name evidence="6" type="ORF">VB248_19300</name>
</gene>
<comment type="caution">
    <text evidence="6">The sequence shown here is derived from an EMBL/GenBank/DDBJ whole genome shotgun (WGS) entry which is preliminary data.</text>
</comment>
<dbReference type="InterPro" id="IPR011006">
    <property type="entry name" value="CheY-like_superfamily"/>
</dbReference>
<keyword evidence="7" id="KW-1185">Reference proteome</keyword>
<dbReference type="InterPro" id="IPR001789">
    <property type="entry name" value="Sig_transdc_resp-reg_receiver"/>
</dbReference>
<dbReference type="SUPFAM" id="SSF52172">
    <property type="entry name" value="CheY-like"/>
    <property type="match status" value="1"/>
</dbReference>
<dbReference type="PRINTS" id="PR00038">
    <property type="entry name" value="HTHLUXR"/>
</dbReference>
<evidence type="ECO:0000313" key="7">
    <source>
        <dbReference type="Proteomes" id="UP001302949"/>
    </source>
</evidence>
<dbReference type="PROSITE" id="PS00622">
    <property type="entry name" value="HTH_LUXR_1"/>
    <property type="match status" value="1"/>
</dbReference>
<dbReference type="RefSeq" id="WP_323298465.1">
    <property type="nucleotide sequence ID" value="NZ_JAYFUM010000026.1"/>
</dbReference>
<dbReference type="PANTHER" id="PTHR43214:SF43">
    <property type="entry name" value="TWO-COMPONENT RESPONSE REGULATOR"/>
    <property type="match status" value="1"/>
</dbReference>
<dbReference type="Proteomes" id="UP001302949">
    <property type="component" value="Unassembled WGS sequence"/>
</dbReference>
<name>A0ABU5QG95_9BACT</name>
<dbReference type="InterPro" id="IPR016032">
    <property type="entry name" value="Sig_transdc_resp-reg_C-effctor"/>
</dbReference>
<dbReference type="InterPro" id="IPR000792">
    <property type="entry name" value="Tscrpt_reg_LuxR_C"/>
</dbReference>
<proteinExistence type="predicted"/>
<sequence length="211" mass="23712">MKIPLGIIEDDIVLRESIESFFSAYSQIEIVFSLSSIENFLYNEKRIKKAPNIVLIDIALSGLSGIEGISIIRSFYPKTNIIIISGVCNETSVWKAVMAGANGYLKKPFSLKTIIDKIELLTNSGTLISQEVGEVLYSFLSNKKKDKQIAIFGLLTKREIEVVNLLLLGFSYKKIADSLNVSYYTVNAHIKNIYGKLKINSKDELIILFYQ</sequence>
<dbReference type="Gene3D" id="3.40.50.2300">
    <property type="match status" value="1"/>
</dbReference>
<evidence type="ECO:0000256" key="2">
    <source>
        <dbReference type="ARBA" id="ARBA00023125"/>
    </source>
</evidence>
<feature type="modified residue" description="4-aspartylphosphate" evidence="3">
    <location>
        <position position="57"/>
    </location>
</feature>
<protein>
    <submittedName>
        <fullName evidence="6">Response regulator transcription factor</fullName>
    </submittedName>
</protein>
<dbReference type="CDD" id="cd17535">
    <property type="entry name" value="REC_NarL-like"/>
    <property type="match status" value="1"/>
</dbReference>
<feature type="domain" description="Response regulatory" evidence="5">
    <location>
        <begin position="4"/>
        <end position="122"/>
    </location>
</feature>
<dbReference type="InterPro" id="IPR039420">
    <property type="entry name" value="WalR-like"/>
</dbReference>
<evidence type="ECO:0000259" key="4">
    <source>
        <dbReference type="PROSITE" id="PS50043"/>
    </source>
</evidence>
<dbReference type="EMBL" id="JAYFUM010000026">
    <property type="protein sequence ID" value="MEA5141309.1"/>
    <property type="molecule type" value="Genomic_DNA"/>
</dbReference>
<reference evidence="6 7" key="1">
    <citation type="submission" date="2023-12" db="EMBL/GenBank/DDBJ databases">
        <title>Novel species of the genus Arcicella isolated from rivers.</title>
        <authorList>
            <person name="Lu H."/>
        </authorList>
    </citation>
    <scope>NUCLEOTIDE SEQUENCE [LARGE SCALE GENOMIC DNA]</scope>
    <source>
        <strain evidence="6 7">KCTC 23307</strain>
    </source>
</reference>
<dbReference type="Pfam" id="PF00196">
    <property type="entry name" value="GerE"/>
    <property type="match status" value="1"/>
</dbReference>
<feature type="domain" description="HTH luxR-type" evidence="4">
    <location>
        <begin position="148"/>
        <end position="211"/>
    </location>
</feature>
<evidence type="ECO:0000256" key="1">
    <source>
        <dbReference type="ARBA" id="ARBA00022553"/>
    </source>
</evidence>
<dbReference type="SUPFAM" id="SSF46894">
    <property type="entry name" value="C-terminal effector domain of the bipartite response regulators"/>
    <property type="match status" value="1"/>
</dbReference>
<keyword evidence="1 3" id="KW-0597">Phosphoprotein</keyword>